<dbReference type="HOGENOM" id="CLU_043566_0_0_1"/>
<organism evidence="4 5">
    <name type="scientific">Verruconis gallopava</name>
    <dbReference type="NCBI Taxonomy" id="253628"/>
    <lineage>
        <taxon>Eukaryota</taxon>
        <taxon>Fungi</taxon>
        <taxon>Dikarya</taxon>
        <taxon>Ascomycota</taxon>
        <taxon>Pezizomycotina</taxon>
        <taxon>Dothideomycetes</taxon>
        <taxon>Pleosporomycetidae</taxon>
        <taxon>Venturiales</taxon>
        <taxon>Sympoventuriaceae</taxon>
        <taxon>Verruconis</taxon>
    </lineage>
</organism>
<dbReference type="STRING" id="253628.A0A0D2AP58"/>
<dbReference type="GO" id="GO:0005829">
    <property type="term" value="C:cytosol"/>
    <property type="evidence" value="ECO:0007669"/>
    <property type="project" value="GOC"/>
</dbReference>
<comment type="subunit">
    <text evidence="2">Component of the Golgi-associated retrograde protein (GARP) complex.</text>
</comment>
<dbReference type="GO" id="GO:0016020">
    <property type="term" value="C:membrane"/>
    <property type="evidence" value="ECO:0007669"/>
    <property type="project" value="TreeGrafter"/>
</dbReference>
<dbReference type="InterPro" id="IPR014812">
    <property type="entry name" value="Vps51"/>
</dbReference>
<keyword evidence="2" id="KW-0445">Lipid transport</keyword>
<protein>
    <recommendedName>
        <fullName evidence="2">Vacuolar protein sorting-associated protein 51 homolog</fullName>
    </recommendedName>
</protein>
<dbReference type="OrthoDB" id="203678at2759"/>
<dbReference type="EMBL" id="KN847559">
    <property type="protein sequence ID" value="KIW00904.1"/>
    <property type="molecule type" value="Genomic_DNA"/>
</dbReference>
<evidence type="ECO:0000313" key="4">
    <source>
        <dbReference type="EMBL" id="KIW00904.1"/>
    </source>
</evidence>
<keyword evidence="2" id="KW-0653">Protein transport</keyword>
<feature type="region of interest" description="Disordered" evidence="3">
    <location>
        <begin position="1"/>
        <end position="84"/>
    </location>
</feature>
<dbReference type="GO" id="GO:0048193">
    <property type="term" value="P:Golgi vesicle transport"/>
    <property type="evidence" value="ECO:0007669"/>
    <property type="project" value="TreeGrafter"/>
</dbReference>
<gene>
    <name evidence="4" type="ORF">PV09_07651</name>
</gene>
<dbReference type="Pfam" id="PF08700">
    <property type="entry name" value="VPS51_Exo84_N"/>
    <property type="match status" value="1"/>
</dbReference>
<dbReference type="GO" id="GO:1990745">
    <property type="term" value="C:EARP complex"/>
    <property type="evidence" value="ECO:0007669"/>
    <property type="project" value="TreeGrafter"/>
</dbReference>
<evidence type="ECO:0000256" key="3">
    <source>
        <dbReference type="SAM" id="MobiDB-lite"/>
    </source>
</evidence>
<dbReference type="RefSeq" id="XP_016210773.1">
    <property type="nucleotide sequence ID" value="XM_016361447.1"/>
</dbReference>
<dbReference type="PANTHER" id="PTHR15954:SF4">
    <property type="entry name" value="VACUOLAR PROTEIN SORTING-ASSOCIATED PROTEIN 51 HOMOLOG"/>
    <property type="match status" value="1"/>
</dbReference>
<reference evidence="4 5" key="1">
    <citation type="submission" date="2015-01" db="EMBL/GenBank/DDBJ databases">
        <title>The Genome Sequence of Ochroconis gallopava CBS43764.</title>
        <authorList>
            <consortium name="The Broad Institute Genomics Platform"/>
            <person name="Cuomo C."/>
            <person name="de Hoog S."/>
            <person name="Gorbushina A."/>
            <person name="Stielow B."/>
            <person name="Teixiera M."/>
            <person name="Abouelleil A."/>
            <person name="Chapman S.B."/>
            <person name="Priest M."/>
            <person name="Young S.K."/>
            <person name="Wortman J."/>
            <person name="Nusbaum C."/>
            <person name="Birren B."/>
        </authorList>
    </citation>
    <scope>NUCLEOTIDE SEQUENCE [LARGE SCALE GENOMIC DNA]</scope>
    <source>
        <strain evidence="4 5">CBS 43764</strain>
    </source>
</reference>
<dbReference type="GO" id="GO:0007030">
    <property type="term" value="P:Golgi organization"/>
    <property type="evidence" value="ECO:0007669"/>
    <property type="project" value="UniProtKB-UniRule"/>
</dbReference>
<dbReference type="InParanoid" id="A0A0D2AP58"/>
<evidence type="ECO:0000256" key="1">
    <source>
        <dbReference type="ARBA" id="ARBA00006080"/>
    </source>
</evidence>
<evidence type="ECO:0000256" key="2">
    <source>
        <dbReference type="RuleBase" id="RU368010"/>
    </source>
</evidence>
<accession>A0A0D2AP58</accession>
<dbReference type="AlphaFoldDB" id="A0A0D2AP58"/>
<comment type="similarity">
    <text evidence="1 2">Belongs to the VPS51 family.</text>
</comment>
<comment type="subcellular location">
    <subcellularLocation>
        <location evidence="2">Golgi apparatus</location>
        <location evidence="2">trans-Golgi network</location>
    </subcellularLocation>
</comment>
<dbReference type="GO" id="GO:0015031">
    <property type="term" value="P:protein transport"/>
    <property type="evidence" value="ECO:0007669"/>
    <property type="project" value="UniProtKB-UniRule"/>
</dbReference>
<sequence length="260" mass="28051">MSGAPSPSPRPSLSFRSPASSSRTSLDLPAGTSSTVSRATTSRRNRAALRDYYNIKPSGVGEDADAQSSTPPPDPAAESHSPLSELDREGFDAGAYVRKLLEQEGLEGILKVENELVGEIRGLDGDRKALVYDNYSKLISATDTIKRMRTNMDPLAPTTSTLAPAISHIAQTAATLSSDLATHVPTDGSQSVLRQSKARQTVQWVLGAPDRLEQLLLDDKRDEAQQDWAAVRNLLDKWKGVPGVDEIRESCQKALNTVEG</sequence>
<dbReference type="GO" id="GO:0006869">
    <property type="term" value="P:lipid transport"/>
    <property type="evidence" value="ECO:0007669"/>
    <property type="project" value="UniProtKB-UniRule"/>
</dbReference>
<feature type="compositionally biased region" description="Pro residues" evidence="3">
    <location>
        <begin position="1"/>
        <end position="10"/>
    </location>
</feature>
<dbReference type="GO" id="GO:0032456">
    <property type="term" value="P:endocytic recycling"/>
    <property type="evidence" value="ECO:0007669"/>
    <property type="project" value="TreeGrafter"/>
</dbReference>
<dbReference type="GO" id="GO:0000938">
    <property type="term" value="C:GARP complex"/>
    <property type="evidence" value="ECO:0007669"/>
    <property type="project" value="UniProtKB-UniRule"/>
</dbReference>
<dbReference type="GeneID" id="27315624"/>
<dbReference type="VEuPathDB" id="FungiDB:PV09_07651"/>
<feature type="compositionally biased region" description="Low complexity" evidence="3">
    <location>
        <begin position="11"/>
        <end position="40"/>
    </location>
</feature>
<keyword evidence="2" id="KW-0813">Transport</keyword>
<evidence type="ECO:0000313" key="5">
    <source>
        <dbReference type="Proteomes" id="UP000053259"/>
    </source>
</evidence>
<name>A0A0D2AP58_9PEZI</name>
<comment type="function">
    <text evidence="2">Acts as component of the GARP complex that is involved in retrograde transport from early and late endosomes to the trans-Golgi network (TGN).</text>
</comment>
<dbReference type="PANTHER" id="PTHR15954">
    <property type="entry name" value="VACUOLAR PROTEIN SORTING-ASSOCIATED PROTEIN 51 HOMOLOG"/>
    <property type="match status" value="1"/>
</dbReference>
<dbReference type="GO" id="GO:0042147">
    <property type="term" value="P:retrograde transport, endosome to Golgi"/>
    <property type="evidence" value="ECO:0007669"/>
    <property type="project" value="UniProtKB-UniRule"/>
</dbReference>
<keyword evidence="2" id="KW-0333">Golgi apparatus</keyword>
<dbReference type="Proteomes" id="UP000053259">
    <property type="component" value="Unassembled WGS sequence"/>
</dbReference>
<keyword evidence="5" id="KW-1185">Reference proteome</keyword>
<proteinExistence type="inferred from homology"/>